<proteinExistence type="predicted"/>
<dbReference type="Pfam" id="PF13532">
    <property type="entry name" value="2OG-FeII_Oxy_2"/>
    <property type="match status" value="1"/>
</dbReference>
<keyword evidence="3" id="KW-0560">Oxidoreductase</keyword>
<dbReference type="InterPro" id="IPR027450">
    <property type="entry name" value="AlkB-like"/>
</dbReference>
<dbReference type="OrthoDB" id="6614653at2759"/>
<sequence>MPPPEEPIRPSSPPDTTSARYRHQLRQHLRTLQPRASAHSAFREKEKKFKTRFPPPVDDVRGALDSALLEEERKGEVSRGWWIGSRGEGEVREISLQGGKGKGYVVPSVPGLVILPSFLAQGEQRALVRCCLEQAARAPNETNLDTHYLVPSAGIWAAREEVVQPRATSAISDAAEEASEQAGKGRRTLISNPPASESSFSTLLVTKPTAAPSPNLSPAPASGLIHKLRWASLGASYHWTSKTYDLSHPAPPVPPLIADCCTRVVRSVPWEQVYIPSDGEPEGSAPGWQGWKDDYTPDAGIVNFYSLSDTLMAHIDHSELDATRPLVSLSLGHACVFLIGGPTRETEPRAVLLRSGDALLMSGPCRRWYHGVPRVLEGTLPKWMWDDLGDEDQEGWKEFAEYLADKRINVNVRQVCPPGVSLPAPERD</sequence>
<keyword evidence="1 5" id="KW-0479">Metal-binding</keyword>
<organism evidence="8 9">
    <name type="scientific">Dacryopinax primogenitus (strain DJM 731)</name>
    <name type="common">Brown rot fungus</name>
    <dbReference type="NCBI Taxonomy" id="1858805"/>
    <lineage>
        <taxon>Eukaryota</taxon>
        <taxon>Fungi</taxon>
        <taxon>Dikarya</taxon>
        <taxon>Basidiomycota</taxon>
        <taxon>Agaricomycotina</taxon>
        <taxon>Dacrymycetes</taxon>
        <taxon>Dacrymycetales</taxon>
        <taxon>Dacrymycetaceae</taxon>
        <taxon>Dacryopinax</taxon>
    </lineage>
</organism>
<feature type="compositionally biased region" description="Polar residues" evidence="6">
    <location>
        <begin position="189"/>
        <end position="199"/>
    </location>
</feature>
<keyword evidence="4 5" id="KW-0408">Iron</keyword>
<feature type="binding site" evidence="5">
    <location>
        <position position="316"/>
    </location>
    <ligand>
        <name>Fe cation</name>
        <dbReference type="ChEBI" id="CHEBI:24875"/>
        <note>catalytic</note>
    </ligand>
</feature>
<evidence type="ECO:0000256" key="2">
    <source>
        <dbReference type="ARBA" id="ARBA00022964"/>
    </source>
</evidence>
<evidence type="ECO:0000256" key="6">
    <source>
        <dbReference type="SAM" id="MobiDB-lite"/>
    </source>
</evidence>
<dbReference type="EMBL" id="JH795880">
    <property type="protein sequence ID" value="EJT96843.1"/>
    <property type="molecule type" value="Genomic_DNA"/>
</dbReference>
<evidence type="ECO:0000259" key="7">
    <source>
        <dbReference type="PROSITE" id="PS51471"/>
    </source>
</evidence>
<feature type="binding site" evidence="5">
    <location>
        <position position="314"/>
    </location>
    <ligand>
        <name>Fe cation</name>
        <dbReference type="ChEBI" id="CHEBI:24875"/>
        <note>catalytic</note>
    </ligand>
</feature>
<feature type="region of interest" description="Disordered" evidence="6">
    <location>
        <begin position="175"/>
        <end position="199"/>
    </location>
</feature>
<dbReference type="Gene3D" id="2.60.120.590">
    <property type="entry name" value="Alpha-ketoglutarate-dependent dioxygenase AlkB-like"/>
    <property type="match status" value="1"/>
</dbReference>
<dbReference type="InterPro" id="IPR004574">
    <property type="entry name" value="Alkb"/>
</dbReference>
<dbReference type="InterPro" id="IPR037151">
    <property type="entry name" value="AlkB-like_sf"/>
</dbReference>
<evidence type="ECO:0000313" key="9">
    <source>
        <dbReference type="Proteomes" id="UP000030653"/>
    </source>
</evidence>
<evidence type="ECO:0000256" key="1">
    <source>
        <dbReference type="ARBA" id="ARBA00022723"/>
    </source>
</evidence>
<dbReference type="GO" id="GO:0051213">
    <property type="term" value="F:dioxygenase activity"/>
    <property type="evidence" value="ECO:0007669"/>
    <property type="project" value="UniProtKB-KW"/>
</dbReference>
<dbReference type="GO" id="GO:0046872">
    <property type="term" value="F:metal ion binding"/>
    <property type="evidence" value="ECO:0007669"/>
    <property type="project" value="UniProtKB-KW"/>
</dbReference>
<dbReference type="HOGENOM" id="CLU_029471_1_0_1"/>
<dbReference type="Proteomes" id="UP000030653">
    <property type="component" value="Unassembled WGS sequence"/>
</dbReference>
<protein>
    <recommendedName>
        <fullName evidence="7">Fe2OG dioxygenase domain-containing protein</fullName>
    </recommendedName>
</protein>
<keyword evidence="9" id="KW-1185">Reference proteome</keyword>
<dbReference type="GO" id="GO:0005634">
    <property type="term" value="C:nucleus"/>
    <property type="evidence" value="ECO:0007669"/>
    <property type="project" value="TreeGrafter"/>
</dbReference>
<evidence type="ECO:0000256" key="3">
    <source>
        <dbReference type="ARBA" id="ARBA00023002"/>
    </source>
</evidence>
<dbReference type="RefSeq" id="XP_040623741.1">
    <property type="nucleotide sequence ID" value="XM_040777458.1"/>
</dbReference>
<accession>M5FP65</accession>
<dbReference type="GO" id="GO:0005737">
    <property type="term" value="C:cytoplasm"/>
    <property type="evidence" value="ECO:0007669"/>
    <property type="project" value="TreeGrafter"/>
</dbReference>
<dbReference type="PANTHER" id="PTHR16557">
    <property type="entry name" value="ALKYLATED DNA REPAIR PROTEIN ALKB-RELATED"/>
    <property type="match status" value="1"/>
</dbReference>
<dbReference type="AlphaFoldDB" id="M5FP65"/>
<dbReference type="SUPFAM" id="SSF51197">
    <property type="entry name" value="Clavaminate synthase-like"/>
    <property type="match status" value="1"/>
</dbReference>
<dbReference type="OMA" id="WSTKSYD"/>
<name>M5FP65_DACPD</name>
<evidence type="ECO:0000256" key="5">
    <source>
        <dbReference type="PIRSR" id="PIRSR604574-2"/>
    </source>
</evidence>
<evidence type="ECO:0000313" key="8">
    <source>
        <dbReference type="EMBL" id="EJT96843.1"/>
    </source>
</evidence>
<gene>
    <name evidence="8" type="ORF">DACRYDRAFT_97473</name>
</gene>
<keyword evidence="2" id="KW-0223">Dioxygenase</keyword>
<feature type="region of interest" description="Disordered" evidence="6">
    <location>
        <begin position="32"/>
        <end position="56"/>
    </location>
</feature>
<dbReference type="PANTHER" id="PTHR16557:SF2">
    <property type="entry name" value="NUCLEIC ACID DIOXYGENASE ALKBH1"/>
    <property type="match status" value="1"/>
</dbReference>
<dbReference type="STRING" id="1858805.M5FP65"/>
<feature type="binding site" evidence="5">
    <location>
        <position position="370"/>
    </location>
    <ligand>
        <name>Fe cation</name>
        <dbReference type="ChEBI" id="CHEBI:24875"/>
        <note>catalytic</note>
    </ligand>
</feature>
<reference evidence="8 9" key="1">
    <citation type="journal article" date="2012" name="Science">
        <title>The Paleozoic origin of enzymatic lignin decomposition reconstructed from 31 fungal genomes.</title>
        <authorList>
            <person name="Floudas D."/>
            <person name="Binder M."/>
            <person name="Riley R."/>
            <person name="Barry K."/>
            <person name="Blanchette R.A."/>
            <person name="Henrissat B."/>
            <person name="Martinez A.T."/>
            <person name="Otillar R."/>
            <person name="Spatafora J.W."/>
            <person name="Yadav J.S."/>
            <person name="Aerts A."/>
            <person name="Benoit I."/>
            <person name="Boyd A."/>
            <person name="Carlson A."/>
            <person name="Copeland A."/>
            <person name="Coutinho P.M."/>
            <person name="de Vries R.P."/>
            <person name="Ferreira P."/>
            <person name="Findley K."/>
            <person name="Foster B."/>
            <person name="Gaskell J."/>
            <person name="Glotzer D."/>
            <person name="Gorecki P."/>
            <person name="Heitman J."/>
            <person name="Hesse C."/>
            <person name="Hori C."/>
            <person name="Igarashi K."/>
            <person name="Jurgens J.A."/>
            <person name="Kallen N."/>
            <person name="Kersten P."/>
            <person name="Kohler A."/>
            <person name="Kuees U."/>
            <person name="Kumar T.K.A."/>
            <person name="Kuo A."/>
            <person name="LaButti K."/>
            <person name="Larrondo L.F."/>
            <person name="Lindquist E."/>
            <person name="Ling A."/>
            <person name="Lombard V."/>
            <person name="Lucas S."/>
            <person name="Lundell T."/>
            <person name="Martin R."/>
            <person name="McLaughlin D.J."/>
            <person name="Morgenstern I."/>
            <person name="Morin E."/>
            <person name="Murat C."/>
            <person name="Nagy L.G."/>
            <person name="Nolan M."/>
            <person name="Ohm R.A."/>
            <person name="Patyshakuliyeva A."/>
            <person name="Rokas A."/>
            <person name="Ruiz-Duenas F.J."/>
            <person name="Sabat G."/>
            <person name="Salamov A."/>
            <person name="Samejima M."/>
            <person name="Schmutz J."/>
            <person name="Slot J.C."/>
            <person name="St John F."/>
            <person name="Stenlid J."/>
            <person name="Sun H."/>
            <person name="Sun S."/>
            <person name="Syed K."/>
            <person name="Tsang A."/>
            <person name="Wiebenga A."/>
            <person name="Young D."/>
            <person name="Pisabarro A."/>
            <person name="Eastwood D.C."/>
            <person name="Martin F."/>
            <person name="Cullen D."/>
            <person name="Grigoriev I.V."/>
            <person name="Hibbett D.S."/>
        </authorList>
    </citation>
    <scope>NUCLEOTIDE SEQUENCE [LARGE SCALE GENOMIC DNA]</scope>
    <source>
        <strain evidence="8 9">DJM-731 SS1</strain>
    </source>
</reference>
<comment type="cofactor">
    <cofactor evidence="5">
        <name>Fe(2+)</name>
        <dbReference type="ChEBI" id="CHEBI:29033"/>
    </cofactor>
    <text evidence="5">Binds 1 Fe(2+) ion per subunit.</text>
</comment>
<dbReference type="PROSITE" id="PS51471">
    <property type="entry name" value="FE2OG_OXY"/>
    <property type="match status" value="1"/>
</dbReference>
<dbReference type="GeneID" id="63692520"/>
<dbReference type="InterPro" id="IPR005123">
    <property type="entry name" value="Oxoglu/Fe-dep_dioxygenase_dom"/>
</dbReference>
<feature type="domain" description="Fe2OG dioxygenase" evidence="7">
    <location>
        <begin position="296"/>
        <end position="416"/>
    </location>
</feature>
<evidence type="ECO:0000256" key="4">
    <source>
        <dbReference type="ARBA" id="ARBA00023004"/>
    </source>
</evidence>